<proteinExistence type="inferred from homology"/>
<dbReference type="AlphaFoldDB" id="A0A8S2IY25"/>
<dbReference type="InterPro" id="IPR015872">
    <property type="entry name" value="TFIIA_gsu_N"/>
</dbReference>
<feature type="domain" description="Retinoblastoma-associated protein A-box" evidence="10">
    <location>
        <begin position="275"/>
        <end position="500"/>
    </location>
</feature>
<evidence type="ECO:0000256" key="1">
    <source>
        <dbReference type="ARBA" id="ARBA00004123"/>
    </source>
</evidence>
<feature type="compositionally biased region" description="Polar residues" evidence="8">
    <location>
        <begin position="999"/>
        <end position="1011"/>
    </location>
</feature>
<keyword evidence="6" id="KW-0539">Nucleus</keyword>
<evidence type="ECO:0000259" key="10">
    <source>
        <dbReference type="SMART" id="SM01368"/>
    </source>
</evidence>
<evidence type="ECO:0000256" key="8">
    <source>
        <dbReference type="SAM" id="MobiDB-lite"/>
    </source>
</evidence>
<dbReference type="GO" id="GO:2000134">
    <property type="term" value="P:negative regulation of G1/S transition of mitotic cell cycle"/>
    <property type="evidence" value="ECO:0007669"/>
    <property type="project" value="TreeGrafter"/>
</dbReference>
<dbReference type="Proteomes" id="UP000682733">
    <property type="component" value="Unassembled WGS sequence"/>
</dbReference>
<keyword evidence="5" id="KW-0804">Transcription</keyword>
<dbReference type="PANTHER" id="PTHR13742:SF17">
    <property type="entry name" value="RE32990P-RELATED"/>
    <property type="match status" value="1"/>
</dbReference>
<dbReference type="InterPro" id="IPR028309">
    <property type="entry name" value="RB_fam"/>
</dbReference>
<dbReference type="InterPro" id="IPR002720">
    <property type="entry name" value="RB_A"/>
</dbReference>
<dbReference type="Proteomes" id="UP000677228">
    <property type="component" value="Unassembled WGS sequence"/>
</dbReference>
<dbReference type="Gene3D" id="1.10.287.190">
    <property type="entry name" value="Transcription factor IIA gamma subunit, alpha-helical domain"/>
    <property type="match status" value="1"/>
</dbReference>
<dbReference type="InterPro" id="IPR036915">
    <property type="entry name" value="Cyclin-like_sf"/>
</dbReference>
<evidence type="ECO:0000313" key="12">
    <source>
        <dbReference type="EMBL" id="CAF3783347.1"/>
    </source>
</evidence>
<dbReference type="SMART" id="SM01367">
    <property type="entry name" value="DUF3452"/>
    <property type="match status" value="1"/>
</dbReference>
<gene>
    <name evidence="11" type="ORF">OVA965_LOCUS15197</name>
    <name evidence="12" type="ORF">TMI583_LOCUS15210</name>
</gene>
<dbReference type="Gene3D" id="2.30.18.10">
    <property type="entry name" value="Transcription factor IIA (TFIIA), beta-barrel domain"/>
    <property type="match status" value="1"/>
</dbReference>
<dbReference type="InterPro" id="IPR009083">
    <property type="entry name" value="TFIIA_a-hlx"/>
</dbReference>
<feature type="region of interest" description="Disordered" evidence="8">
    <location>
        <begin position="987"/>
        <end position="1011"/>
    </location>
</feature>
<dbReference type="GO" id="GO:0030154">
    <property type="term" value="P:cell differentiation"/>
    <property type="evidence" value="ECO:0007669"/>
    <property type="project" value="TreeGrafter"/>
</dbReference>
<dbReference type="Pfam" id="PF01858">
    <property type="entry name" value="RB_A"/>
    <property type="match status" value="1"/>
</dbReference>
<dbReference type="PANTHER" id="PTHR13742">
    <property type="entry name" value="RETINOBLASTOMA-ASSOCIATED PROTEIN RB -RELATED"/>
    <property type="match status" value="1"/>
</dbReference>
<keyword evidence="7" id="KW-0131">Cell cycle</keyword>
<dbReference type="GO" id="GO:0005672">
    <property type="term" value="C:transcription factor TFIIA complex"/>
    <property type="evidence" value="ECO:0007669"/>
    <property type="project" value="InterPro"/>
</dbReference>
<evidence type="ECO:0000256" key="4">
    <source>
        <dbReference type="ARBA" id="ARBA00023015"/>
    </source>
</evidence>
<accession>A0A8S2IY25</accession>
<dbReference type="Pfam" id="PF02268">
    <property type="entry name" value="TFIIA_gamma_N"/>
    <property type="match status" value="1"/>
</dbReference>
<reference evidence="12" key="1">
    <citation type="submission" date="2021-02" db="EMBL/GenBank/DDBJ databases">
        <authorList>
            <person name="Nowell W R."/>
        </authorList>
    </citation>
    <scope>NUCLEOTIDE SEQUENCE</scope>
</reference>
<dbReference type="GO" id="GO:0000977">
    <property type="term" value="F:RNA polymerase II transcription regulatory region sequence-specific DNA binding"/>
    <property type="evidence" value="ECO:0007669"/>
    <property type="project" value="TreeGrafter"/>
</dbReference>
<dbReference type="SMART" id="SM01368">
    <property type="entry name" value="RB_A"/>
    <property type="match status" value="1"/>
</dbReference>
<evidence type="ECO:0000256" key="2">
    <source>
        <dbReference type="ARBA" id="ARBA00009475"/>
    </source>
</evidence>
<evidence type="ECO:0000259" key="9">
    <source>
        <dbReference type="SMART" id="SM01367"/>
    </source>
</evidence>
<keyword evidence="3" id="KW-0678">Repressor</keyword>
<dbReference type="GO" id="GO:0006367">
    <property type="term" value="P:transcription initiation at RNA polymerase II promoter"/>
    <property type="evidence" value="ECO:0007669"/>
    <property type="project" value="InterPro"/>
</dbReference>
<comment type="subcellular location">
    <subcellularLocation>
        <location evidence="1">Nucleus</location>
    </subcellularLocation>
</comment>
<evidence type="ECO:0000313" key="13">
    <source>
        <dbReference type="Proteomes" id="UP000682733"/>
    </source>
</evidence>
<sequence length="1242" mass="142015">MANLPETLRKNIGQLENSFDIVSIVYQKYTQMFTHIYGQITNFKKNSGEQVHNNPKLLKNKRSQQSVISQHDLYSLCWSLFSLTKSKFPTISNDLVSAYHLLVACMNLFYVNVIQSKLNHLLKGAYTSSPTDNSENDVTVSHGCSPSIIEELCSHYSGRVEDCRTISEHYLKTYLKRLLIKGRLKGDLDTYTSLLHPIEHFQINLREINRSYDEIVLTRCVIDERIFLTSTNDQAGLTPLYDLVTSLNENRTCLKPKTPLTNRSRYVLGINGHSTPISIANQMLSHIAQIIGNLTNAEPSTNLKQIIKNQIHLDSLIKRVNDWKQVFYQEYTKSLYTQTPKRDIDNGSNEENVDDHQSEEYCRWSKARMDMSVKLFYHCLDEILTTERKHLQQHRGLNEQVSCTEACNKLLMKDEFIKSLFALCLDLVLYSYHDKQHDYKWILNLYQLDAFLFVKIIEIFIQAIKQIRNSREFIKHMNSMEEQIILHMAWIDKSQIWNEIEKRGILMYDDVKKPQQTVVINPQLSSSITTPTHASGLYLTNSPISLKAANKSADSLSTRALIKRSKSDNMNDRLPPPSPNTMATQQKKNGPYLMFYRKLYTIVSIRLHTLCQRLNTSPLFLKIVWNTFLSIFYKHIQLLRSRHLDQILICCIYLTSNKMCVPLSKSKSLSEHSYTSNGKISLNPTQQQSKSLMWSELIKVYKSVPGAEEHVLRSVVLTTSTDILTIDELSNEYHPSSTILTPSKPAGTRIRIGNELHGDIRCFYDDIFLKHAMDTVQSYYETHKVLSEFPRELLTTTISNQNIFSSPRKIQIGGESSFLYSNKSLGASLLPKLIPTNRGENQSPCIPFTSTSNSFQATNVLSSSIQTGQAQITTTKTRTPNGKFITIMTGSTATKQNVTNQQENADLLETNTTPSSSSYEQQIVFGKLPSKDLRAINSYLASKYNTTATKEQDMPANSFRTHSNTCVKRKSSEALLEQEDEIEEIILDSDNTSSTTNSPGPKQQNGSISDGGLNSITQKLLLLHNDRQREQQQQQQFVFSPQSLSSSRGSIFESNNSLTYLSTFGVIDYGWSVWKMAVAYYQMYRSTTIGIALEESLQDMLKRHTINQRSSQKILQEFDRSMNITLTQRTSNYLTFKAKLLSYRACDQVWTLVFKNIDLDSYDCLWAKYCDKIKFIAAPALKFDQPSVQVSTLTPTASSISGNTTRCNSSDRMRELDSQSEVNYMKNDDNEIEEMAYKKFKQ</sequence>
<name>A0A8S2IY25_9BILA</name>
<dbReference type="InterPro" id="IPR015871">
    <property type="entry name" value="TFIIA_gsu_C"/>
</dbReference>
<dbReference type="SUPFAM" id="SSF47396">
    <property type="entry name" value="Transcription factor IIA (TFIIA), alpha-helical domain"/>
    <property type="match status" value="1"/>
</dbReference>
<dbReference type="EMBL" id="CAJNOK010006778">
    <property type="protein sequence ID" value="CAF1014190.1"/>
    <property type="molecule type" value="Genomic_DNA"/>
</dbReference>
<evidence type="ECO:0000256" key="6">
    <source>
        <dbReference type="ARBA" id="ARBA00023242"/>
    </source>
</evidence>
<evidence type="ECO:0000256" key="7">
    <source>
        <dbReference type="ARBA" id="ARBA00023306"/>
    </source>
</evidence>
<organism evidence="12 13">
    <name type="scientific">Didymodactylos carnosus</name>
    <dbReference type="NCBI Taxonomy" id="1234261"/>
    <lineage>
        <taxon>Eukaryota</taxon>
        <taxon>Metazoa</taxon>
        <taxon>Spiralia</taxon>
        <taxon>Gnathifera</taxon>
        <taxon>Rotifera</taxon>
        <taxon>Eurotatoria</taxon>
        <taxon>Bdelloidea</taxon>
        <taxon>Philodinida</taxon>
        <taxon>Philodinidae</taxon>
        <taxon>Didymodactylos</taxon>
    </lineage>
</organism>
<dbReference type="InterPro" id="IPR024599">
    <property type="entry name" value="RB_N"/>
</dbReference>
<comment type="caution">
    <text evidence="12">The sequence shown here is derived from an EMBL/GenBank/DDBJ whole genome shotgun (WGS) entry which is preliminary data.</text>
</comment>
<feature type="compositionally biased region" description="Low complexity" evidence="8">
    <location>
        <begin position="988"/>
        <end position="998"/>
    </location>
</feature>
<evidence type="ECO:0000256" key="5">
    <source>
        <dbReference type="ARBA" id="ARBA00023163"/>
    </source>
</evidence>
<dbReference type="Gene3D" id="1.10.472.10">
    <property type="entry name" value="Cyclin-like"/>
    <property type="match status" value="2"/>
</dbReference>
<dbReference type="Pfam" id="PF11934">
    <property type="entry name" value="DUF3452"/>
    <property type="match status" value="1"/>
</dbReference>
<dbReference type="GO" id="GO:0000785">
    <property type="term" value="C:chromatin"/>
    <property type="evidence" value="ECO:0007669"/>
    <property type="project" value="TreeGrafter"/>
</dbReference>
<protein>
    <submittedName>
        <fullName evidence="12">Uncharacterized protein</fullName>
    </submittedName>
</protein>
<dbReference type="Pfam" id="PF01857">
    <property type="entry name" value="RB_B"/>
    <property type="match status" value="1"/>
</dbReference>
<feature type="domain" description="Retinoblastoma-associated protein N-terminal" evidence="9">
    <location>
        <begin position="1"/>
        <end position="112"/>
    </location>
</feature>
<dbReference type="SUPFAM" id="SSF50784">
    <property type="entry name" value="Transcription factor IIA (TFIIA), beta-barrel domain"/>
    <property type="match status" value="1"/>
</dbReference>
<dbReference type="CDD" id="cd10014">
    <property type="entry name" value="TFIIA_gamma_C"/>
    <property type="match status" value="1"/>
</dbReference>
<dbReference type="EMBL" id="CAJOBA010006790">
    <property type="protein sequence ID" value="CAF3783347.1"/>
    <property type="molecule type" value="Genomic_DNA"/>
</dbReference>
<evidence type="ECO:0000313" key="11">
    <source>
        <dbReference type="EMBL" id="CAF1014190.1"/>
    </source>
</evidence>
<dbReference type="InterPro" id="IPR002719">
    <property type="entry name" value="RB_B"/>
</dbReference>
<evidence type="ECO:0000256" key="3">
    <source>
        <dbReference type="ARBA" id="ARBA00022491"/>
    </source>
</evidence>
<comment type="similarity">
    <text evidence="2">Belongs to the retinoblastoma protein (RB) family.</text>
</comment>
<keyword evidence="4" id="KW-0805">Transcription regulation</keyword>
<dbReference type="InterPro" id="IPR009088">
    <property type="entry name" value="TFIIA_b-brl"/>
</dbReference>
<dbReference type="GO" id="GO:0006357">
    <property type="term" value="P:regulation of transcription by RNA polymerase II"/>
    <property type="evidence" value="ECO:0007669"/>
    <property type="project" value="InterPro"/>
</dbReference>
<dbReference type="Gene3D" id="1.10.472.140">
    <property type="match status" value="1"/>
</dbReference>
<dbReference type="SUPFAM" id="SSF47954">
    <property type="entry name" value="Cyclin-like"/>
    <property type="match status" value="2"/>
</dbReference>